<feature type="chain" id="PRO_5017570290" evidence="8">
    <location>
        <begin position="23"/>
        <end position="417"/>
    </location>
</feature>
<dbReference type="AlphaFoldDB" id="A0A3D8J477"/>
<dbReference type="GO" id="GO:1990281">
    <property type="term" value="C:efflux pump complex"/>
    <property type="evidence" value="ECO:0007669"/>
    <property type="project" value="TreeGrafter"/>
</dbReference>
<dbReference type="PROSITE" id="PS51257">
    <property type="entry name" value="PROKAR_LIPOPROTEIN"/>
    <property type="match status" value="1"/>
</dbReference>
<reference evidence="9 10" key="1">
    <citation type="submission" date="2018-04" db="EMBL/GenBank/DDBJ databases">
        <title>Novel Campyloabacter and Helicobacter Species and Strains.</title>
        <authorList>
            <person name="Mannion A.J."/>
            <person name="Shen Z."/>
            <person name="Fox J.G."/>
        </authorList>
    </citation>
    <scope>NUCLEOTIDE SEQUENCE [LARGE SCALE GENOMIC DNA]</scope>
    <source>
        <strain evidence="9 10">MIT 97-5075</strain>
    </source>
</reference>
<dbReference type="OrthoDB" id="9780675at2"/>
<name>A0A3D8J477_9HELI</name>
<dbReference type="Pfam" id="PF02321">
    <property type="entry name" value="OEP"/>
    <property type="match status" value="2"/>
</dbReference>
<dbReference type="EMBL" id="NXLW01000008">
    <property type="protein sequence ID" value="RDU72289.1"/>
    <property type="molecule type" value="Genomic_DNA"/>
</dbReference>
<feature type="signal peptide" evidence="8">
    <location>
        <begin position="1"/>
        <end position="22"/>
    </location>
</feature>
<evidence type="ECO:0000256" key="2">
    <source>
        <dbReference type="ARBA" id="ARBA00007613"/>
    </source>
</evidence>
<sequence length="417" mass="47767">MNQKSPLLILLMIILFSCVMQAVTMQDVIQMSLNNSYQLENRKHLIESSKFHRKSLHTLFFPSVSVGYNFGFNAPQNRPLYFQNSVNLTGQVNLFRGMQDIYTYKKTHTAIQIEENALDSNKNDLVLSTKLAYIQILQNKESLKIAKESIKLLEIQLQVTTQFYLHGIGDKSAVLSIEVNLANAKIELARVQVALNYNLEILHKLSGGNFSLDSLEDIEIVDDINFDKAELLQDIYQKNPQFRELSLITQQNLYDMKIAHAQYYPQIDLSGQKYWHFAESSNASIPIAQQTRVQLQASWNFTNNYAAFYQAQSKKANALALNAQYSDLRKDIETEISNLLSSLSVAKQQLSLAKIALTQAEENYRIISNRYQENIVNYIELLNAELLLTNARSSLVNAHYEIATNIARINHFHNQQF</sequence>
<accession>A0A3D8J477</accession>
<comment type="subcellular location">
    <subcellularLocation>
        <location evidence="1">Cell outer membrane</location>
    </subcellularLocation>
</comment>
<dbReference type="SUPFAM" id="SSF56954">
    <property type="entry name" value="Outer membrane efflux proteins (OEP)"/>
    <property type="match status" value="1"/>
</dbReference>
<organism evidence="9 10">
    <name type="scientific">Helicobacter aurati</name>
    <dbReference type="NCBI Taxonomy" id="137778"/>
    <lineage>
        <taxon>Bacteria</taxon>
        <taxon>Pseudomonadati</taxon>
        <taxon>Campylobacterota</taxon>
        <taxon>Epsilonproteobacteria</taxon>
        <taxon>Campylobacterales</taxon>
        <taxon>Helicobacteraceae</taxon>
        <taxon>Helicobacter</taxon>
    </lineage>
</organism>
<dbReference type="GO" id="GO:0015562">
    <property type="term" value="F:efflux transmembrane transporter activity"/>
    <property type="evidence" value="ECO:0007669"/>
    <property type="project" value="InterPro"/>
</dbReference>
<gene>
    <name evidence="9" type="ORF">CQA66_05270</name>
</gene>
<dbReference type="PANTHER" id="PTHR30026">
    <property type="entry name" value="OUTER MEMBRANE PROTEIN TOLC"/>
    <property type="match status" value="1"/>
</dbReference>
<evidence type="ECO:0000313" key="9">
    <source>
        <dbReference type="EMBL" id="RDU72289.1"/>
    </source>
</evidence>
<dbReference type="GO" id="GO:0015288">
    <property type="term" value="F:porin activity"/>
    <property type="evidence" value="ECO:0007669"/>
    <property type="project" value="TreeGrafter"/>
</dbReference>
<keyword evidence="3" id="KW-0813">Transport</keyword>
<keyword evidence="5" id="KW-0812">Transmembrane</keyword>
<proteinExistence type="inferred from homology"/>
<evidence type="ECO:0000256" key="5">
    <source>
        <dbReference type="ARBA" id="ARBA00022692"/>
    </source>
</evidence>
<keyword evidence="6" id="KW-0472">Membrane</keyword>
<comment type="similarity">
    <text evidence="2">Belongs to the outer membrane factor (OMF) (TC 1.B.17) family.</text>
</comment>
<evidence type="ECO:0000256" key="1">
    <source>
        <dbReference type="ARBA" id="ARBA00004442"/>
    </source>
</evidence>
<keyword evidence="4" id="KW-1134">Transmembrane beta strand</keyword>
<evidence type="ECO:0000256" key="6">
    <source>
        <dbReference type="ARBA" id="ARBA00023136"/>
    </source>
</evidence>
<dbReference type="Gene3D" id="1.20.1600.10">
    <property type="entry name" value="Outer membrane efflux proteins (OEP)"/>
    <property type="match status" value="1"/>
</dbReference>
<dbReference type="PANTHER" id="PTHR30026:SF20">
    <property type="entry name" value="OUTER MEMBRANE PROTEIN TOLC"/>
    <property type="match status" value="1"/>
</dbReference>
<dbReference type="InterPro" id="IPR051906">
    <property type="entry name" value="TolC-like"/>
</dbReference>
<evidence type="ECO:0000256" key="3">
    <source>
        <dbReference type="ARBA" id="ARBA00022448"/>
    </source>
</evidence>
<comment type="caution">
    <text evidence="9">The sequence shown here is derived from an EMBL/GenBank/DDBJ whole genome shotgun (WGS) entry which is preliminary data.</text>
</comment>
<evidence type="ECO:0000256" key="4">
    <source>
        <dbReference type="ARBA" id="ARBA00022452"/>
    </source>
</evidence>
<keyword evidence="8" id="KW-0732">Signal</keyword>
<keyword evidence="10" id="KW-1185">Reference proteome</keyword>
<keyword evidence="7" id="KW-0998">Cell outer membrane</keyword>
<evidence type="ECO:0000256" key="8">
    <source>
        <dbReference type="SAM" id="SignalP"/>
    </source>
</evidence>
<evidence type="ECO:0000256" key="7">
    <source>
        <dbReference type="ARBA" id="ARBA00023237"/>
    </source>
</evidence>
<dbReference type="Proteomes" id="UP000256424">
    <property type="component" value="Unassembled WGS sequence"/>
</dbReference>
<evidence type="ECO:0000313" key="10">
    <source>
        <dbReference type="Proteomes" id="UP000256424"/>
    </source>
</evidence>
<dbReference type="GO" id="GO:0009279">
    <property type="term" value="C:cell outer membrane"/>
    <property type="evidence" value="ECO:0007669"/>
    <property type="project" value="UniProtKB-SubCell"/>
</dbReference>
<dbReference type="RefSeq" id="WP_104762316.1">
    <property type="nucleotide sequence ID" value="NZ_FZPM01000003.1"/>
</dbReference>
<protein>
    <submittedName>
        <fullName evidence="9">TolC family protein</fullName>
    </submittedName>
</protein>
<dbReference type="InterPro" id="IPR003423">
    <property type="entry name" value="OMP_efflux"/>
</dbReference>